<sequence length="114" mass="12936">MPILEAFNLKTSTCQMKVIVFLILITFILIAHGLENKIEESQQHQSDDHFLVYTFGFIGGTVYIMRSIYVSKTEDGRQFLDEHGYKVPVVYGGLITLGGMALGYISECYFRSLD</sequence>
<comment type="caution">
    <text evidence="3">The sequence shown here is derived from an EMBL/GenBank/DDBJ whole genome shotgun (WGS) entry which is preliminary data.</text>
</comment>
<evidence type="ECO:0000256" key="1">
    <source>
        <dbReference type="SAM" id="Phobius"/>
    </source>
</evidence>
<feature type="transmembrane region" description="Helical" evidence="1">
    <location>
        <begin position="50"/>
        <end position="69"/>
    </location>
</feature>
<proteinExistence type="predicted"/>
<keyword evidence="4" id="KW-1185">Reference proteome</keyword>
<organism evidence="3 4">
    <name type="scientific">Endozoicomonas numazuensis</name>
    <dbReference type="NCBI Taxonomy" id="1137799"/>
    <lineage>
        <taxon>Bacteria</taxon>
        <taxon>Pseudomonadati</taxon>
        <taxon>Pseudomonadota</taxon>
        <taxon>Gammaproteobacteria</taxon>
        <taxon>Oceanospirillales</taxon>
        <taxon>Endozoicomonadaceae</taxon>
        <taxon>Endozoicomonas</taxon>
    </lineage>
</organism>
<protein>
    <submittedName>
        <fullName evidence="3">Uncharacterized protein</fullName>
    </submittedName>
</protein>
<keyword evidence="1" id="KW-0472">Membrane</keyword>
<dbReference type="EMBL" id="JOKH01000003">
    <property type="protein sequence ID" value="KEQ17574.1"/>
    <property type="molecule type" value="Genomic_DNA"/>
</dbReference>
<dbReference type="AlphaFoldDB" id="A0A081NGK3"/>
<feature type="transmembrane region" description="Helical" evidence="1">
    <location>
        <begin position="18"/>
        <end position="38"/>
    </location>
</feature>
<keyword evidence="1" id="KW-1133">Transmembrane helix</keyword>
<evidence type="ECO:0000313" key="4">
    <source>
        <dbReference type="Proteomes" id="UP000028073"/>
    </source>
</evidence>
<reference evidence="3 4" key="1">
    <citation type="submission" date="2014-06" db="EMBL/GenBank/DDBJ databases">
        <title>Whole Genome Sequences of Three Symbiotic Endozoicomonas Bacteria.</title>
        <authorList>
            <person name="Neave M.J."/>
            <person name="Apprill A."/>
            <person name="Voolstra C.R."/>
        </authorList>
    </citation>
    <scope>NUCLEOTIDE SEQUENCE [LARGE SCALE GENOMIC DNA]</scope>
    <source>
        <strain evidence="3 4">DSM 25634</strain>
    </source>
</reference>
<accession>A0A081NGK3</accession>
<keyword evidence="1" id="KW-0812">Transmembrane</keyword>
<gene>
    <name evidence="2" type="ORF">GZ78_17720</name>
    <name evidence="3" type="ORF">GZ78_17730</name>
</gene>
<feature type="transmembrane region" description="Helical" evidence="1">
    <location>
        <begin position="89"/>
        <end position="110"/>
    </location>
</feature>
<evidence type="ECO:0000313" key="3">
    <source>
        <dbReference type="EMBL" id="KEQ17576.1"/>
    </source>
</evidence>
<name>A0A081NGK3_9GAMM</name>
<evidence type="ECO:0000313" key="2">
    <source>
        <dbReference type="EMBL" id="KEQ17574.1"/>
    </source>
</evidence>
<dbReference type="RefSeq" id="WP_034837989.1">
    <property type="nucleotide sequence ID" value="NZ_JOKH01000003.1"/>
</dbReference>
<dbReference type="EMBL" id="JOKH01000003">
    <property type="protein sequence ID" value="KEQ17576.1"/>
    <property type="molecule type" value="Genomic_DNA"/>
</dbReference>
<dbReference type="Proteomes" id="UP000028073">
    <property type="component" value="Unassembled WGS sequence"/>
</dbReference>